<proteinExistence type="predicted"/>
<keyword evidence="2" id="KW-1185">Reference proteome</keyword>
<organism evidence="1 2">
    <name type="scientific">Solihabitans fulvus</name>
    <dbReference type="NCBI Taxonomy" id="1892852"/>
    <lineage>
        <taxon>Bacteria</taxon>
        <taxon>Bacillati</taxon>
        <taxon>Actinomycetota</taxon>
        <taxon>Actinomycetes</taxon>
        <taxon>Pseudonocardiales</taxon>
        <taxon>Pseudonocardiaceae</taxon>
        <taxon>Solihabitans</taxon>
    </lineage>
</organism>
<evidence type="ECO:0000313" key="2">
    <source>
        <dbReference type="Proteomes" id="UP000323454"/>
    </source>
</evidence>
<reference evidence="1 2" key="2">
    <citation type="submission" date="2019-09" db="EMBL/GenBank/DDBJ databases">
        <authorList>
            <person name="Jin C."/>
        </authorList>
    </citation>
    <scope>NUCLEOTIDE SEQUENCE [LARGE SCALE GENOMIC DNA]</scope>
    <source>
        <strain evidence="1 2">AN110305</strain>
    </source>
</reference>
<dbReference type="RefSeq" id="WP_149853042.1">
    <property type="nucleotide sequence ID" value="NZ_VUOB01000059.1"/>
</dbReference>
<dbReference type="Proteomes" id="UP000323454">
    <property type="component" value="Unassembled WGS sequence"/>
</dbReference>
<reference evidence="1 2" key="1">
    <citation type="submission" date="2019-09" db="EMBL/GenBank/DDBJ databases">
        <title>Goodfellowia gen. nov., a new genus of the Pseudonocardineae related to Actinoalloteichus, containing Goodfellowia coeruleoviolacea gen. nov., comb. nov. gen. nov., comb. nov.</title>
        <authorList>
            <person name="Labeda D."/>
        </authorList>
    </citation>
    <scope>NUCLEOTIDE SEQUENCE [LARGE SCALE GENOMIC DNA]</scope>
    <source>
        <strain evidence="1 2">AN110305</strain>
    </source>
</reference>
<comment type="caution">
    <text evidence="1">The sequence shown here is derived from an EMBL/GenBank/DDBJ whole genome shotgun (WGS) entry which is preliminary data.</text>
</comment>
<dbReference type="OrthoDB" id="5296884at2"/>
<accession>A0A5B2WVC6</accession>
<protein>
    <submittedName>
        <fullName evidence="1">VOC family protein</fullName>
    </submittedName>
</protein>
<evidence type="ECO:0000313" key="1">
    <source>
        <dbReference type="EMBL" id="KAA2254854.1"/>
    </source>
</evidence>
<gene>
    <name evidence="1" type="ORF">F0L68_29155</name>
</gene>
<name>A0A5B2WVC6_9PSEU</name>
<sequence length="30" mass="3441">MGEPSTGMLHHIELWVPDLPRAIASWPSRR</sequence>
<dbReference type="EMBL" id="VUOB01000059">
    <property type="protein sequence ID" value="KAA2254854.1"/>
    <property type="molecule type" value="Genomic_DNA"/>
</dbReference>
<dbReference type="AlphaFoldDB" id="A0A5B2WVC6"/>